<proteinExistence type="predicted"/>
<name>E0VCZ5_PEDHC</name>
<dbReference type="OrthoDB" id="69229at2759"/>
<keyword evidence="2" id="KW-0863">Zinc-finger</keyword>
<dbReference type="InParanoid" id="E0VCZ5"/>
<dbReference type="OMA" id="HPQFQDN"/>
<dbReference type="InterPro" id="IPR022776">
    <property type="entry name" value="TRM13/UPF0224_CHHC_Znf_dom"/>
</dbReference>
<keyword evidence="1" id="KW-0479">Metal-binding</keyword>
<keyword evidence="8" id="KW-1185">Reference proteome</keyword>
<dbReference type="KEGG" id="phu:Phum_PHUM102700"/>
<organism>
    <name type="scientific">Pediculus humanus subsp. corporis</name>
    <name type="common">Body louse</name>
    <dbReference type="NCBI Taxonomy" id="121224"/>
    <lineage>
        <taxon>Eukaryota</taxon>
        <taxon>Metazoa</taxon>
        <taxon>Ecdysozoa</taxon>
        <taxon>Arthropoda</taxon>
        <taxon>Hexapoda</taxon>
        <taxon>Insecta</taxon>
        <taxon>Pterygota</taxon>
        <taxon>Neoptera</taxon>
        <taxon>Paraneoptera</taxon>
        <taxon>Psocodea</taxon>
        <taxon>Troctomorpha</taxon>
        <taxon>Phthiraptera</taxon>
        <taxon>Anoplura</taxon>
        <taxon>Pediculidae</taxon>
        <taxon>Pediculus</taxon>
    </lineage>
</organism>
<dbReference type="AlphaFoldDB" id="E0VCZ5"/>
<feature type="compositionally biased region" description="Basic and acidic residues" evidence="4">
    <location>
        <begin position="214"/>
        <end position="235"/>
    </location>
</feature>
<evidence type="ECO:0000256" key="2">
    <source>
        <dbReference type="ARBA" id="ARBA00022771"/>
    </source>
</evidence>
<dbReference type="GeneID" id="8238109"/>
<gene>
    <name evidence="7" type="primary">8238109</name>
    <name evidence="6" type="ORF">Phum_PHUM102700</name>
</gene>
<evidence type="ECO:0000256" key="4">
    <source>
        <dbReference type="SAM" id="MobiDB-lite"/>
    </source>
</evidence>
<evidence type="ECO:0000256" key="3">
    <source>
        <dbReference type="ARBA" id="ARBA00022833"/>
    </source>
</evidence>
<sequence length="269" mass="31921">MADKEKENTLYSHEVEKKHKLDRLKNFILDVDKKLQCLCKELNWDYSRFIEKNETVMVSCSFNAQHKVPVQNIKIHEEKCKLKMTENYDELCIKNDSSIEVNLELINNISKNISQFDQSLNREQKLALYDYVIANSPRQNSYRELYNVNFERKEEKKKMTPLEIAAAERDAKRRRASYRNKVHTHRKTHTEIMKEVIDVQMQLYEEEILGKNGGDSKKKSEESQKHYNSHKDKYSDKKHKRDKNKQRNESRTSTDVIIKTILPQGGNPI</sequence>
<keyword evidence="3" id="KW-0862">Zinc</keyword>
<dbReference type="STRING" id="121224.E0VCZ5"/>
<evidence type="ECO:0000313" key="7">
    <source>
        <dbReference type="EnsemblMetazoa" id="PHUM102700-PA"/>
    </source>
</evidence>
<protein>
    <recommendedName>
        <fullName evidence="5">CHHC U11-48K-type domain-containing protein</fullName>
    </recommendedName>
</protein>
<feature type="domain" description="CHHC U11-48K-type" evidence="5">
    <location>
        <begin position="57"/>
        <end position="81"/>
    </location>
</feature>
<reference evidence="7" key="3">
    <citation type="submission" date="2020-05" db="UniProtKB">
        <authorList>
            <consortium name="EnsemblMetazoa"/>
        </authorList>
    </citation>
    <scope>IDENTIFICATION</scope>
    <source>
        <strain evidence="7">USDA</strain>
    </source>
</reference>
<feature type="region of interest" description="Disordered" evidence="4">
    <location>
        <begin position="167"/>
        <end position="186"/>
    </location>
</feature>
<dbReference type="RefSeq" id="XP_002423989.1">
    <property type="nucleotide sequence ID" value="XM_002423944.1"/>
</dbReference>
<reference evidence="6" key="1">
    <citation type="submission" date="2007-04" db="EMBL/GenBank/DDBJ databases">
        <title>Annotation of Pediculus humanus corporis strain USDA.</title>
        <authorList>
            <person name="Kirkness E."/>
            <person name="Hannick L."/>
            <person name="Hass B."/>
            <person name="Bruggner R."/>
            <person name="Lawson D."/>
            <person name="Bidwell S."/>
            <person name="Joardar V."/>
            <person name="Caler E."/>
            <person name="Walenz B."/>
            <person name="Inman J."/>
            <person name="Schobel S."/>
            <person name="Galinsky K."/>
            <person name="Amedeo P."/>
            <person name="Strausberg R."/>
        </authorList>
    </citation>
    <scope>NUCLEOTIDE SEQUENCE</scope>
    <source>
        <strain evidence="6">USDA</strain>
    </source>
</reference>
<dbReference type="Proteomes" id="UP000009046">
    <property type="component" value="Unassembled WGS sequence"/>
</dbReference>
<accession>E0VCZ5</accession>
<dbReference type="CTD" id="8238109"/>
<feature type="region of interest" description="Disordered" evidence="4">
    <location>
        <begin position="210"/>
        <end position="269"/>
    </location>
</feature>
<reference evidence="6" key="2">
    <citation type="submission" date="2007-04" db="EMBL/GenBank/DDBJ databases">
        <title>The genome of the human body louse.</title>
        <authorList>
            <consortium name="The Human Body Louse Genome Consortium"/>
            <person name="Kirkness E."/>
            <person name="Walenz B."/>
            <person name="Hass B."/>
            <person name="Bruggner R."/>
            <person name="Strausberg R."/>
        </authorList>
    </citation>
    <scope>NUCLEOTIDE SEQUENCE</scope>
    <source>
        <strain evidence="6">USDA</strain>
    </source>
</reference>
<dbReference type="EMBL" id="AAZO01001224">
    <property type="status" value="NOT_ANNOTATED_CDS"/>
    <property type="molecule type" value="Genomic_DNA"/>
</dbReference>
<evidence type="ECO:0000313" key="6">
    <source>
        <dbReference type="EMBL" id="EEB11251.1"/>
    </source>
</evidence>
<dbReference type="eggNOG" id="ENOG502QW2V">
    <property type="taxonomic scope" value="Eukaryota"/>
</dbReference>
<dbReference type="HOGENOM" id="CLU_1035493_0_0_1"/>
<dbReference type="EnsemblMetazoa" id="PHUM102700-RA">
    <property type="protein sequence ID" value="PHUM102700-PA"/>
    <property type="gene ID" value="PHUM102700"/>
</dbReference>
<dbReference type="Pfam" id="PF05253">
    <property type="entry name" value="zf-U11-48K"/>
    <property type="match status" value="1"/>
</dbReference>
<evidence type="ECO:0000256" key="1">
    <source>
        <dbReference type="ARBA" id="ARBA00022723"/>
    </source>
</evidence>
<dbReference type="EMBL" id="DS235068">
    <property type="protein sequence ID" value="EEB11251.1"/>
    <property type="molecule type" value="Genomic_DNA"/>
</dbReference>
<evidence type="ECO:0000259" key="5">
    <source>
        <dbReference type="Pfam" id="PF05253"/>
    </source>
</evidence>
<dbReference type="GO" id="GO:0008270">
    <property type="term" value="F:zinc ion binding"/>
    <property type="evidence" value="ECO:0007669"/>
    <property type="project" value="UniProtKB-KW"/>
</dbReference>
<evidence type="ECO:0000313" key="8">
    <source>
        <dbReference type="Proteomes" id="UP000009046"/>
    </source>
</evidence>
<dbReference type="VEuPathDB" id="VectorBase:PHUM102700"/>
<feature type="compositionally biased region" description="Basic residues" evidence="4">
    <location>
        <begin position="172"/>
        <end position="186"/>
    </location>
</feature>